<accession>A0A1H0E3F5</accession>
<dbReference type="InterPro" id="IPR050267">
    <property type="entry name" value="Anti-sigma-factor_SerPK"/>
</dbReference>
<name>A0A1H0E3F5_9ACTN</name>
<gene>
    <name evidence="4" type="ORF">SAMN05660199_00635</name>
</gene>
<keyword evidence="1" id="KW-0723">Serine/threonine-protein kinase</keyword>
<dbReference type="Proteomes" id="UP000199088">
    <property type="component" value="Unassembled WGS sequence"/>
</dbReference>
<dbReference type="InterPro" id="IPR003594">
    <property type="entry name" value="HATPase_dom"/>
</dbReference>
<dbReference type="InterPro" id="IPR036890">
    <property type="entry name" value="HATPase_C_sf"/>
</dbReference>
<proteinExistence type="predicted"/>
<reference evidence="5" key="1">
    <citation type="submission" date="2016-10" db="EMBL/GenBank/DDBJ databases">
        <authorList>
            <person name="Varghese N."/>
            <person name="Submissions S."/>
        </authorList>
    </citation>
    <scope>NUCLEOTIDE SEQUENCE [LARGE SCALE GENOMIC DNA]</scope>
    <source>
        <strain evidence="5">DSM 45843</strain>
    </source>
</reference>
<dbReference type="Pfam" id="PF13581">
    <property type="entry name" value="HATPase_c_2"/>
    <property type="match status" value="1"/>
</dbReference>
<dbReference type="CDD" id="cd16936">
    <property type="entry name" value="HATPase_RsbW-like"/>
    <property type="match status" value="1"/>
</dbReference>
<feature type="domain" description="Histidine kinase/HSP90-like ATPase" evidence="3">
    <location>
        <begin position="43"/>
        <end position="154"/>
    </location>
</feature>
<dbReference type="AlphaFoldDB" id="A0A1H0E3F5"/>
<dbReference type="STRING" id="1052260.SAMN05660199_00635"/>
<dbReference type="SUPFAM" id="SSF55874">
    <property type="entry name" value="ATPase domain of HSP90 chaperone/DNA topoisomerase II/histidine kinase"/>
    <property type="match status" value="1"/>
</dbReference>
<evidence type="ECO:0000313" key="4">
    <source>
        <dbReference type="EMBL" id="SDN76818.1"/>
    </source>
</evidence>
<protein>
    <submittedName>
        <fullName evidence="4">Histidine kinase-like ATPase domain-containing protein</fullName>
    </submittedName>
</protein>
<dbReference type="PANTHER" id="PTHR35526">
    <property type="entry name" value="ANTI-SIGMA-F FACTOR RSBW-RELATED"/>
    <property type="match status" value="1"/>
</dbReference>
<evidence type="ECO:0000313" key="5">
    <source>
        <dbReference type="Proteomes" id="UP000199088"/>
    </source>
</evidence>
<dbReference type="PANTHER" id="PTHR35526:SF3">
    <property type="entry name" value="ANTI-SIGMA-F FACTOR RSBW"/>
    <property type="match status" value="1"/>
</dbReference>
<dbReference type="GO" id="GO:0004674">
    <property type="term" value="F:protein serine/threonine kinase activity"/>
    <property type="evidence" value="ECO:0007669"/>
    <property type="project" value="UniProtKB-KW"/>
</dbReference>
<dbReference type="RefSeq" id="WP_165617452.1">
    <property type="nucleotide sequence ID" value="NZ_FNIR01000002.1"/>
</dbReference>
<evidence type="ECO:0000259" key="3">
    <source>
        <dbReference type="Pfam" id="PF13581"/>
    </source>
</evidence>
<sequence length="162" mass="17529">MVDRARLTPQEHAAAAASWAHDTPVPQPPQADRLVHLLESIRSLGAVRRQVRAFLRAGLPDDAGEAAEDAVEHAVLVIDELTSNALRHGRPPSRLQVCDEPDRWIVVVSDAAPERMPTPAVERPAGAGGYGLHLVADLTGAHGVHYETDQKLVWACLEKPGR</sequence>
<evidence type="ECO:0000256" key="2">
    <source>
        <dbReference type="SAM" id="MobiDB-lite"/>
    </source>
</evidence>
<dbReference type="Gene3D" id="3.30.565.10">
    <property type="entry name" value="Histidine kinase-like ATPase, C-terminal domain"/>
    <property type="match status" value="1"/>
</dbReference>
<dbReference type="EMBL" id="FNIR01000002">
    <property type="protein sequence ID" value="SDN76818.1"/>
    <property type="molecule type" value="Genomic_DNA"/>
</dbReference>
<keyword evidence="4" id="KW-0418">Kinase</keyword>
<organism evidence="4 5">
    <name type="scientific">Klenkia soli</name>
    <dbReference type="NCBI Taxonomy" id="1052260"/>
    <lineage>
        <taxon>Bacteria</taxon>
        <taxon>Bacillati</taxon>
        <taxon>Actinomycetota</taxon>
        <taxon>Actinomycetes</taxon>
        <taxon>Geodermatophilales</taxon>
        <taxon>Geodermatophilaceae</taxon>
        <taxon>Klenkia</taxon>
    </lineage>
</organism>
<keyword evidence="4" id="KW-0808">Transferase</keyword>
<keyword evidence="5" id="KW-1185">Reference proteome</keyword>
<evidence type="ECO:0000256" key="1">
    <source>
        <dbReference type="ARBA" id="ARBA00022527"/>
    </source>
</evidence>
<feature type="region of interest" description="Disordered" evidence="2">
    <location>
        <begin position="1"/>
        <end position="27"/>
    </location>
</feature>